<sequence>MDPFDDPYAEVRVVIDTHGHPSLWPAACPVPFGWATALCPAPRAEADAYRDFHQSTPTAPGYEW</sequence>
<dbReference type="RefSeq" id="WP_188534862.1">
    <property type="nucleotide sequence ID" value="NZ_BMEQ01000003.1"/>
</dbReference>
<dbReference type="InterPro" id="IPR038020">
    <property type="entry name" value="MbtH-like_sf"/>
</dbReference>
<dbReference type="EMBL" id="BMEQ01000003">
    <property type="protein sequence ID" value="GGG49650.1"/>
    <property type="molecule type" value="Genomic_DNA"/>
</dbReference>
<dbReference type="SUPFAM" id="SSF160582">
    <property type="entry name" value="MbtH-like"/>
    <property type="match status" value="1"/>
</dbReference>
<accession>A0A917GKD6</accession>
<gene>
    <name evidence="2" type="ORF">GCM10011374_10180</name>
</gene>
<protein>
    <recommendedName>
        <fullName evidence="1">MbtH-like domain-containing protein</fullName>
    </recommendedName>
</protein>
<dbReference type="SMART" id="SM00923">
    <property type="entry name" value="MbtH"/>
    <property type="match status" value="1"/>
</dbReference>
<reference evidence="2" key="1">
    <citation type="journal article" date="2014" name="Int. J. Syst. Evol. Microbiol.">
        <title>Complete genome sequence of Corynebacterium casei LMG S-19264T (=DSM 44701T), isolated from a smear-ripened cheese.</title>
        <authorList>
            <consortium name="US DOE Joint Genome Institute (JGI-PGF)"/>
            <person name="Walter F."/>
            <person name="Albersmeier A."/>
            <person name="Kalinowski J."/>
            <person name="Ruckert C."/>
        </authorList>
    </citation>
    <scope>NUCLEOTIDE SEQUENCE</scope>
    <source>
        <strain evidence="2">CGMCC 1.12187</strain>
    </source>
</reference>
<dbReference type="Proteomes" id="UP000638848">
    <property type="component" value="Unassembled WGS sequence"/>
</dbReference>
<dbReference type="InterPro" id="IPR005153">
    <property type="entry name" value="MbtH-like_dom"/>
</dbReference>
<keyword evidence="3" id="KW-1185">Reference proteome</keyword>
<reference evidence="2" key="2">
    <citation type="submission" date="2020-09" db="EMBL/GenBank/DDBJ databases">
        <authorList>
            <person name="Sun Q."/>
            <person name="Zhou Y."/>
        </authorList>
    </citation>
    <scope>NUCLEOTIDE SEQUENCE</scope>
    <source>
        <strain evidence="2">CGMCC 1.12187</strain>
    </source>
</reference>
<comment type="caution">
    <text evidence="2">The sequence shown here is derived from an EMBL/GenBank/DDBJ whole genome shotgun (WGS) entry which is preliminary data.</text>
</comment>
<feature type="domain" description="MbtH-like" evidence="1">
    <location>
        <begin position="2"/>
        <end position="52"/>
    </location>
</feature>
<dbReference type="AlphaFoldDB" id="A0A917GKD6"/>
<name>A0A917GKD6_9MICC</name>
<dbReference type="Pfam" id="PF03621">
    <property type="entry name" value="MbtH"/>
    <property type="match status" value="1"/>
</dbReference>
<evidence type="ECO:0000313" key="3">
    <source>
        <dbReference type="Proteomes" id="UP000638848"/>
    </source>
</evidence>
<organism evidence="2 3">
    <name type="scientific">Kocuria dechangensis</name>
    <dbReference type="NCBI Taxonomy" id="1176249"/>
    <lineage>
        <taxon>Bacteria</taxon>
        <taxon>Bacillati</taxon>
        <taxon>Actinomycetota</taxon>
        <taxon>Actinomycetes</taxon>
        <taxon>Micrococcales</taxon>
        <taxon>Micrococcaceae</taxon>
        <taxon>Kocuria</taxon>
    </lineage>
</organism>
<evidence type="ECO:0000259" key="1">
    <source>
        <dbReference type="SMART" id="SM00923"/>
    </source>
</evidence>
<evidence type="ECO:0000313" key="2">
    <source>
        <dbReference type="EMBL" id="GGG49650.1"/>
    </source>
</evidence>
<proteinExistence type="predicted"/>
<dbReference type="Gene3D" id="3.90.820.10">
    <property type="entry name" value="Structural Genomics, Unknown Function 30-nov-00 1gh9 Mol_id"/>
    <property type="match status" value="1"/>
</dbReference>